<dbReference type="CDD" id="cd06974">
    <property type="entry name" value="TerD_like"/>
    <property type="match status" value="1"/>
</dbReference>
<evidence type="ECO:0000259" key="3">
    <source>
        <dbReference type="Pfam" id="PF02342"/>
    </source>
</evidence>
<feature type="domain" description="vWA found in TerF C terminus" evidence="4">
    <location>
        <begin position="271"/>
        <end position="477"/>
    </location>
</feature>
<comment type="similarity">
    <text evidence="1">Belongs to the CAPAB/TerDEXZ family.</text>
</comment>
<protein>
    <submittedName>
        <fullName evidence="5">VWA domain-containing protein</fullName>
    </submittedName>
</protein>
<dbReference type="InterPro" id="IPR019303">
    <property type="entry name" value="vWA_TerF_C"/>
</dbReference>
<evidence type="ECO:0000259" key="4">
    <source>
        <dbReference type="Pfam" id="PF10138"/>
    </source>
</evidence>
<keyword evidence="6" id="KW-1185">Reference proteome</keyword>
<dbReference type="InterPro" id="IPR036465">
    <property type="entry name" value="vWFA_dom_sf"/>
</dbReference>
<proteinExistence type="inferred from homology"/>
<organism evidence="5 6">
    <name type="scientific">Actinomadura yumaensis</name>
    <dbReference type="NCBI Taxonomy" id="111807"/>
    <lineage>
        <taxon>Bacteria</taxon>
        <taxon>Bacillati</taxon>
        <taxon>Actinomycetota</taxon>
        <taxon>Actinomycetes</taxon>
        <taxon>Streptosporangiales</taxon>
        <taxon>Thermomonosporaceae</taxon>
        <taxon>Actinomadura</taxon>
    </lineage>
</organism>
<sequence length="480" mass="51292">MTKLAKGANAPVMATTLRVRLTWRPGPGVPDVDSSALLLTGTGKVRSDKDFVFYNQPQHPSGAVRHQGRAAEGGAVAEALVIDVAALEGEVERIALTASADGGPFGAVPGLALEIADAATGAPVVSFDIDDAGTETAMVAGELYRRGGGWKFRAVGQGYASGLAGLATDFGISVEDAPAAPQPPAQSAPPAQPAAPVQPVQPVQPAPQSGAQPAPQSGVQDPAQGGGAAISLKKQRLISLEKRLETEAPAMLSLTKKAAVSLDKRGLGEHTARVALCLDISLSMKWLYEAGSVQALADRVLALAMRFDDDAEAEVFLFWGKAEHWGGLGLGNRAGYVDDLVARRGLDYGTKYGSAIRLIRRHYFGSDERRDRPFAAPSPVYVMFITDGGTFDQDVTTEQVRSSSYEPVFWQFIAISGKTPKGEFAYLEKLDDMRGRYIDNADFFTVKDPAKISDDRLFDKMMTEYPKWLERARRGGLITP</sequence>
<evidence type="ECO:0000313" key="6">
    <source>
        <dbReference type="Proteomes" id="UP001596380"/>
    </source>
</evidence>
<evidence type="ECO:0000313" key="5">
    <source>
        <dbReference type="EMBL" id="MFC6881198.1"/>
    </source>
</evidence>
<dbReference type="RefSeq" id="WP_160819315.1">
    <property type="nucleotide sequence ID" value="NZ_JBHSXS010000007.1"/>
</dbReference>
<feature type="domain" description="TerD" evidence="3">
    <location>
        <begin position="3"/>
        <end position="170"/>
    </location>
</feature>
<dbReference type="Pfam" id="PF02342">
    <property type="entry name" value="TerD"/>
    <property type="match status" value="1"/>
</dbReference>
<dbReference type="PANTHER" id="PTHR32097">
    <property type="entry name" value="CAMP-BINDING PROTEIN 1-RELATED"/>
    <property type="match status" value="1"/>
</dbReference>
<dbReference type="SUPFAM" id="SSF53300">
    <property type="entry name" value="vWA-like"/>
    <property type="match status" value="1"/>
</dbReference>
<accession>A0ABW2CKI9</accession>
<evidence type="ECO:0000256" key="2">
    <source>
        <dbReference type="SAM" id="MobiDB-lite"/>
    </source>
</evidence>
<dbReference type="Proteomes" id="UP001596380">
    <property type="component" value="Unassembled WGS sequence"/>
</dbReference>
<dbReference type="InterPro" id="IPR051324">
    <property type="entry name" value="Stress/Tellurium_Resist"/>
</dbReference>
<name>A0ABW2CKI9_9ACTN</name>
<gene>
    <name evidence="5" type="ORF">ACFQKB_15625</name>
</gene>
<feature type="compositionally biased region" description="Low complexity" evidence="2">
    <location>
        <begin position="194"/>
        <end position="217"/>
    </location>
</feature>
<dbReference type="PANTHER" id="PTHR32097:SF4">
    <property type="entry name" value="GENERAL STRESS PROTEIN 16U"/>
    <property type="match status" value="1"/>
</dbReference>
<comment type="caution">
    <text evidence="5">The sequence shown here is derived from an EMBL/GenBank/DDBJ whole genome shotgun (WGS) entry which is preliminary data.</text>
</comment>
<dbReference type="Gene3D" id="2.60.60.30">
    <property type="entry name" value="sav2460 like domains"/>
    <property type="match status" value="1"/>
</dbReference>
<dbReference type="EMBL" id="JBHSXS010000007">
    <property type="protein sequence ID" value="MFC6881198.1"/>
    <property type="molecule type" value="Genomic_DNA"/>
</dbReference>
<evidence type="ECO:0000256" key="1">
    <source>
        <dbReference type="ARBA" id="ARBA00008775"/>
    </source>
</evidence>
<feature type="region of interest" description="Disordered" evidence="2">
    <location>
        <begin position="175"/>
        <end position="226"/>
    </location>
</feature>
<feature type="compositionally biased region" description="Pro residues" evidence="2">
    <location>
        <begin position="180"/>
        <end position="193"/>
    </location>
</feature>
<dbReference type="InterPro" id="IPR003325">
    <property type="entry name" value="TerD"/>
</dbReference>
<dbReference type="Pfam" id="PF10138">
    <property type="entry name" value="vWA-TerF-like"/>
    <property type="match status" value="1"/>
</dbReference>
<reference evidence="6" key="1">
    <citation type="journal article" date="2019" name="Int. J. Syst. Evol. Microbiol.">
        <title>The Global Catalogue of Microorganisms (GCM) 10K type strain sequencing project: providing services to taxonomists for standard genome sequencing and annotation.</title>
        <authorList>
            <consortium name="The Broad Institute Genomics Platform"/>
            <consortium name="The Broad Institute Genome Sequencing Center for Infectious Disease"/>
            <person name="Wu L."/>
            <person name="Ma J."/>
        </authorList>
    </citation>
    <scope>NUCLEOTIDE SEQUENCE [LARGE SCALE GENOMIC DNA]</scope>
    <source>
        <strain evidence="6">JCM 3369</strain>
    </source>
</reference>